<dbReference type="RefSeq" id="WP_153729997.1">
    <property type="nucleotide sequence ID" value="NZ_WJNH01000016.1"/>
</dbReference>
<dbReference type="Gene3D" id="1.25.40.10">
    <property type="entry name" value="Tetratricopeptide repeat domain"/>
    <property type="match status" value="1"/>
</dbReference>
<evidence type="ECO:0000313" key="3">
    <source>
        <dbReference type="Proteomes" id="UP000480185"/>
    </source>
</evidence>
<dbReference type="Pfam" id="PF22316">
    <property type="entry name" value="ABhydrolase-like_N"/>
    <property type="match status" value="1"/>
</dbReference>
<dbReference type="SUPFAM" id="SSF48452">
    <property type="entry name" value="TPR-like"/>
    <property type="match status" value="1"/>
</dbReference>
<comment type="caution">
    <text evidence="2">The sequence shown here is derived from an EMBL/GenBank/DDBJ whole genome shotgun (WGS) entry which is preliminary data.</text>
</comment>
<dbReference type="Gene3D" id="3.40.50.1820">
    <property type="entry name" value="alpha/beta hydrolase"/>
    <property type="match status" value="1"/>
</dbReference>
<dbReference type="InterPro" id="IPR011990">
    <property type="entry name" value="TPR-like_helical_dom_sf"/>
</dbReference>
<accession>A0A6G1XBF3</accession>
<name>A0A6G1XBF3_9BACI</name>
<protein>
    <submittedName>
        <fullName evidence="2">DUF3089 domain-containing protein</fullName>
    </submittedName>
</protein>
<dbReference type="InterPro" id="IPR029058">
    <property type="entry name" value="AB_hydrolase_fold"/>
</dbReference>
<dbReference type="EMBL" id="WJNH01000016">
    <property type="protein sequence ID" value="MRG88118.1"/>
    <property type="molecule type" value="Genomic_DNA"/>
</dbReference>
<gene>
    <name evidence="2" type="ORF">GH754_17825</name>
</gene>
<dbReference type="Proteomes" id="UP000480185">
    <property type="component" value="Unassembled WGS sequence"/>
</dbReference>
<evidence type="ECO:0000259" key="1">
    <source>
        <dbReference type="Pfam" id="PF22316"/>
    </source>
</evidence>
<evidence type="ECO:0000313" key="2">
    <source>
        <dbReference type="EMBL" id="MRG88118.1"/>
    </source>
</evidence>
<proteinExistence type="predicted"/>
<reference evidence="2 3" key="1">
    <citation type="submission" date="2019-11" db="EMBL/GenBank/DDBJ databases">
        <authorList>
            <person name="Li J."/>
        </authorList>
    </citation>
    <scope>NUCLEOTIDE SEQUENCE [LARGE SCALE GENOMIC DNA]</scope>
    <source>
        <strain evidence="2 3">J4</strain>
    </source>
</reference>
<dbReference type="InterPro" id="IPR054527">
    <property type="entry name" value="BCE_2095-like_N"/>
</dbReference>
<dbReference type="AlphaFoldDB" id="A0A6G1XBF3"/>
<dbReference type="SUPFAM" id="SSF53474">
    <property type="entry name" value="alpha/beta-Hydrolases"/>
    <property type="match status" value="1"/>
</dbReference>
<organism evidence="2 3">
    <name type="scientific">Salinibacillus xinjiangensis</name>
    <dbReference type="NCBI Taxonomy" id="1229268"/>
    <lineage>
        <taxon>Bacteria</taxon>
        <taxon>Bacillati</taxon>
        <taxon>Bacillota</taxon>
        <taxon>Bacilli</taxon>
        <taxon>Bacillales</taxon>
        <taxon>Bacillaceae</taxon>
        <taxon>Salinibacillus</taxon>
    </lineage>
</organism>
<dbReference type="OrthoDB" id="2832922at2"/>
<keyword evidence="3" id="KW-1185">Reference proteome</keyword>
<sequence>MSVKSFTKIQQEAISYVKNKEYAEALNLLEKAKSTFPEKLDRLGHWSANIYCLQGKQQEAIAELRGVLDGGMWWNPELLDSDPELSPLKDSEEFEQILEKCRGRYVEEKGAAAASLQVEGDPKSSTSIFAIHWKGSNAKEFAAQWSDPRLLKNYLLGFPQSSQLFSYNSYSWDDAAIAKADITDTFRQFMTTYNGRDKNNILAGASQGGRLAMELGIQGFRGFIALVPAIEHVNFADDFQPGPGVRGCVITGDQDPFYEATLDAIERLKARGVPCKLIVREGMGHTLPGDFAELVQDAVDFILGK</sequence>
<feature type="domain" description="BCE-2095-like N-terminal" evidence="1">
    <location>
        <begin position="6"/>
        <end position="107"/>
    </location>
</feature>